<dbReference type="Gene3D" id="2.40.160.60">
    <property type="entry name" value="Outer membrane protein transport protein (OMPP1/FadL/TodX)"/>
    <property type="match status" value="1"/>
</dbReference>
<dbReference type="SUPFAM" id="SSF49452">
    <property type="entry name" value="Starch-binding domain-like"/>
    <property type="match status" value="1"/>
</dbReference>
<evidence type="ECO:0000313" key="1">
    <source>
        <dbReference type="EMBL" id="HEA86492.1"/>
    </source>
</evidence>
<gene>
    <name evidence="2" type="ORF">ENP62_02645</name>
    <name evidence="1" type="ORF">ENP94_00590</name>
    <name evidence="3" type="ORF">ENS16_04805</name>
</gene>
<dbReference type="EMBL" id="DSTU01000006">
    <property type="protein sequence ID" value="HFJ53992.1"/>
    <property type="molecule type" value="Genomic_DNA"/>
</dbReference>
<protein>
    <submittedName>
        <fullName evidence="1">PorV/PorQ family protein</fullName>
    </submittedName>
</protein>
<dbReference type="NCBIfam" id="NF033709">
    <property type="entry name" value="PorV_fam"/>
    <property type="match status" value="1"/>
</dbReference>
<dbReference type="InterPro" id="IPR013784">
    <property type="entry name" value="Carb-bd-like_fold"/>
</dbReference>
<dbReference type="AlphaFoldDB" id="A0A7C1NAM3"/>
<evidence type="ECO:0000313" key="3">
    <source>
        <dbReference type="EMBL" id="HFJ53992.1"/>
    </source>
</evidence>
<evidence type="ECO:0000313" key="2">
    <source>
        <dbReference type="EMBL" id="HEE18434.1"/>
    </source>
</evidence>
<organism evidence="1">
    <name type="scientific">candidate division WOR-3 bacterium</name>
    <dbReference type="NCBI Taxonomy" id="2052148"/>
    <lineage>
        <taxon>Bacteria</taxon>
        <taxon>Bacteria division WOR-3</taxon>
    </lineage>
</organism>
<dbReference type="Gene3D" id="2.60.40.1120">
    <property type="entry name" value="Carboxypeptidase-like, regulatory domain"/>
    <property type="match status" value="1"/>
</dbReference>
<dbReference type="EMBL" id="DSLG01000002">
    <property type="protein sequence ID" value="HEA86492.1"/>
    <property type="molecule type" value="Genomic_DNA"/>
</dbReference>
<sequence>MSILLLVAISLFTDPGPGTSVLPLLRLAEGPRGAALGDALTATVDDATALYWNCGRLGKIRDYALSLSHQIWYNGTNDELLHFALPAGRGVFGFSLIYSATPGIEFWNEQNQPGDTFTAWNGIIALGYGVPVAERYFLGAGLKGCYENLYTGYGYGTALDIGFAAEPFEFLKTGLAVRNLGLMKYSQLETLPAELVLGLAWTASKLRLLLDGVYPRDRQFHLRLGIEYQPITELSLRAGYRTGPQDLNELGALSGLTMGIGVNLTNLALDYSLSGYGKLGTVHRLGIRFNLPRYGHGSLRIRVIDALTRERIWASIKLQGVREFTGETNRAGELLITGLAPGRLIIHTFRKDYQTRTDTMFIIGDREQSAVLTLQPVRYSTVTGTIYDAVTKKPVSGTVIYKGAVYGEQETDPDLGMYTIRNLPSGRYLISVRVPAPYIPQSCTLDLPPGQLIQQDFYLERRQ</sequence>
<name>A0A7C1NAM3_UNCW3</name>
<dbReference type="GO" id="GO:0030246">
    <property type="term" value="F:carbohydrate binding"/>
    <property type="evidence" value="ECO:0007669"/>
    <property type="project" value="InterPro"/>
</dbReference>
<proteinExistence type="predicted"/>
<comment type="caution">
    <text evidence="1">The sequence shown here is derived from an EMBL/GenBank/DDBJ whole genome shotgun (WGS) entry which is preliminary data.</text>
</comment>
<dbReference type="EMBL" id="DSKA01000195">
    <property type="protein sequence ID" value="HEE18434.1"/>
    <property type="molecule type" value="Genomic_DNA"/>
</dbReference>
<accession>A0A7C1NAM3</accession>
<reference evidence="1" key="1">
    <citation type="journal article" date="2020" name="mSystems">
        <title>Genome- and Community-Level Interaction Insights into Carbon Utilization and Element Cycling Functions of Hydrothermarchaeota in Hydrothermal Sediment.</title>
        <authorList>
            <person name="Zhou Z."/>
            <person name="Liu Y."/>
            <person name="Xu W."/>
            <person name="Pan J."/>
            <person name="Luo Z.H."/>
            <person name="Li M."/>
        </authorList>
    </citation>
    <scope>NUCLEOTIDE SEQUENCE [LARGE SCALE GENOMIC DNA]</scope>
    <source>
        <strain evidence="2">SpSt-236</strain>
        <strain evidence="1">SpSt-265</strain>
        <strain evidence="3">SpSt-465</strain>
    </source>
</reference>